<gene>
    <name evidence="4" type="ORF">BDV96DRAFT_654762</name>
</gene>
<feature type="transmembrane region" description="Helical" evidence="3">
    <location>
        <begin position="580"/>
        <end position="601"/>
    </location>
</feature>
<reference evidence="4" key="1">
    <citation type="journal article" date="2020" name="Stud. Mycol.">
        <title>101 Dothideomycetes genomes: a test case for predicting lifestyles and emergence of pathogens.</title>
        <authorList>
            <person name="Haridas S."/>
            <person name="Albert R."/>
            <person name="Binder M."/>
            <person name="Bloem J."/>
            <person name="Labutti K."/>
            <person name="Salamov A."/>
            <person name="Andreopoulos B."/>
            <person name="Baker S."/>
            <person name="Barry K."/>
            <person name="Bills G."/>
            <person name="Bluhm B."/>
            <person name="Cannon C."/>
            <person name="Castanera R."/>
            <person name="Culley D."/>
            <person name="Daum C."/>
            <person name="Ezra D."/>
            <person name="Gonzalez J."/>
            <person name="Henrissat B."/>
            <person name="Kuo A."/>
            <person name="Liang C."/>
            <person name="Lipzen A."/>
            <person name="Lutzoni F."/>
            <person name="Magnuson J."/>
            <person name="Mondo S."/>
            <person name="Nolan M."/>
            <person name="Ohm R."/>
            <person name="Pangilinan J."/>
            <person name="Park H.-J."/>
            <person name="Ramirez L."/>
            <person name="Alfaro M."/>
            <person name="Sun H."/>
            <person name="Tritt A."/>
            <person name="Yoshinaga Y."/>
            <person name="Zwiers L.-H."/>
            <person name="Turgeon B."/>
            <person name="Goodwin S."/>
            <person name="Spatafora J."/>
            <person name="Crous P."/>
            <person name="Grigoriev I."/>
        </authorList>
    </citation>
    <scope>NUCLEOTIDE SEQUENCE</scope>
    <source>
        <strain evidence="4">CBS 627.86</strain>
    </source>
</reference>
<keyword evidence="3" id="KW-0472">Membrane</keyword>
<evidence type="ECO:0000313" key="4">
    <source>
        <dbReference type="EMBL" id="KAF2106375.1"/>
    </source>
</evidence>
<evidence type="ECO:0000256" key="1">
    <source>
        <dbReference type="SAM" id="Coils"/>
    </source>
</evidence>
<name>A0A6A5YH57_9PLEO</name>
<evidence type="ECO:0000256" key="3">
    <source>
        <dbReference type="SAM" id="Phobius"/>
    </source>
</evidence>
<organism evidence="4 5">
    <name type="scientific">Lophiotrema nucula</name>
    <dbReference type="NCBI Taxonomy" id="690887"/>
    <lineage>
        <taxon>Eukaryota</taxon>
        <taxon>Fungi</taxon>
        <taxon>Dikarya</taxon>
        <taxon>Ascomycota</taxon>
        <taxon>Pezizomycotina</taxon>
        <taxon>Dothideomycetes</taxon>
        <taxon>Pleosporomycetidae</taxon>
        <taxon>Pleosporales</taxon>
        <taxon>Lophiotremataceae</taxon>
        <taxon>Lophiotrema</taxon>
    </lineage>
</organism>
<dbReference type="EMBL" id="ML977363">
    <property type="protein sequence ID" value="KAF2106375.1"/>
    <property type="molecule type" value="Genomic_DNA"/>
</dbReference>
<proteinExistence type="predicted"/>
<dbReference type="Proteomes" id="UP000799770">
    <property type="component" value="Unassembled WGS sequence"/>
</dbReference>
<accession>A0A6A5YH57</accession>
<feature type="coiled-coil region" evidence="1">
    <location>
        <begin position="129"/>
        <end position="156"/>
    </location>
</feature>
<feature type="coiled-coil region" evidence="1">
    <location>
        <begin position="510"/>
        <end position="566"/>
    </location>
</feature>
<dbReference type="AlphaFoldDB" id="A0A6A5YH57"/>
<keyword evidence="1" id="KW-0175">Coiled coil</keyword>
<feature type="compositionally biased region" description="Polar residues" evidence="2">
    <location>
        <begin position="1"/>
        <end position="18"/>
    </location>
</feature>
<feature type="compositionally biased region" description="Low complexity" evidence="2">
    <location>
        <begin position="24"/>
        <end position="39"/>
    </location>
</feature>
<feature type="region of interest" description="Disordered" evidence="2">
    <location>
        <begin position="1"/>
        <end position="82"/>
    </location>
</feature>
<sequence>MSVTSSPNRHNTVTPQQDSDWDNLSSTSSETLCSSMPSLVSDEDSCTSLPPLIPIEGESVDCESTDGASASVEAQHDPVSVPVPSQTNEEMEMEMPELVDAQQEEDNLVVDGAEYEVLTQQIKAARDWLGKKNSELKAAEKHLEKKDAEVSELKKHLEVRKRFLVERQVALAACEMELEAEQALVVKLGAEKSEVLKALIAARETNEGLVCKLQSTKPYAQMQQAEVAQLQHQLTESQLAQTALQREAKARKHLAAEQGCLIRDQQACLRTANKKLKAAALECRDTGLSCKHWAERAKTLDAELAQTKAQVLAKGREVEALKDAQASCVSELEQLLVGASKECEDVTARSAVQEKTITSDQDNLHSAQADTLKFELALDSERKRWRNVFDTNMQHKDTKIADLETSNQELKTHLEAAAKREKQHLESIRKMQEKAWIETAVAANNRWRIPCKCKDDAKGWVKPKESYVRTLPSQWASPGDAGKPSKWSEAYHELARKHAEERGKLVLQEREQLRKCCDELKGALEEVKDTVTEKNDVVLEKRDAVMEKHNETMEKLRKKDEQKRLEKEKNGKGRFHVGDFVIQVILLGLILFLTLTGKVCVER</sequence>
<protein>
    <submittedName>
        <fullName evidence="4">Uncharacterized protein</fullName>
    </submittedName>
</protein>
<evidence type="ECO:0000256" key="2">
    <source>
        <dbReference type="SAM" id="MobiDB-lite"/>
    </source>
</evidence>
<keyword evidence="3" id="KW-1133">Transmembrane helix</keyword>
<evidence type="ECO:0000313" key="5">
    <source>
        <dbReference type="Proteomes" id="UP000799770"/>
    </source>
</evidence>
<keyword evidence="5" id="KW-1185">Reference proteome</keyword>
<keyword evidence="3" id="KW-0812">Transmembrane</keyword>
<feature type="coiled-coil region" evidence="1">
    <location>
        <begin position="400"/>
        <end position="434"/>
    </location>
</feature>